<feature type="region of interest" description="Disordered" evidence="1">
    <location>
        <begin position="58"/>
        <end position="83"/>
    </location>
</feature>
<organism evidence="3 4">
    <name type="scientific">Toxocara canis</name>
    <name type="common">Canine roundworm</name>
    <dbReference type="NCBI Taxonomy" id="6265"/>
    <lineage>
        <taxon>Eukaryota</taxon>
        <taxon>Metazoa</taxon>
        <taxon>Ecdysozoa</taxon>
        <taxon>Nematoda</taxon>
        <taxon>Chromadorea</taxon>
        <taxon>Rhabditida</taxon>
        <taxon>Spirurina</taxon>
        <taxon>Ascaridomorpha</taxon>
        <taxon>Ascaridoidea</taxon>
        <taxon>Toxocaridae</taxon>
        <taxon>Toxocara</taxon>
    </lineage>
</organism>
<evidence type="ECO:0000313" key="4">
    <source>
        <dbReference type="WBParaSite" id="TCNE_0001899201-mRNA-1"/>
    </source>
</evidence>
<evidence type="ECO:0000313" key="3">
    <source>
        <dbReference type="Proteomes" id="UP000050794"/>
    </source>
</evidence>
<gene>
    <name evidence="2" type="ORF">TCNE_LOCUS18988</name>
</gene>
<accession>A0A183VE18</accession>
<feature type="region of interest" description="Disordered" evidence="1">
    <location>
        <begin position="1"/>
        <end position="25"/>
    </location>
</feature>
<sequence length="83" mass="9615">MKNKTRRQLGRSVSSVHTPTHSFQFERKQKVHTMKTTVLRKKEMHDPNIRQILVNLAAAIPSQPPRDSKDDTSDIETKRTTFS</sequence>
<dbReference type="WBParaSite" id="TCNE_0001899201-mRNA-1">
    <property type="protein sequence ID" value="TCNE_0001899201-mRNA-1"/>
    <property type="gene ID" value="TCNE_0001899201"/>
</dbReference>
<keyword evidence="3" id="KW-1185">Reference proteome</keyword>
<reference evidence="4" key="1">
    <citation type="submission" date="2016-06" db="UniProtKB">
        <authorList>
            <consortium name="WormBaseParasite"/>
        </authorList>
    </citation>
    <scope>IDENTIFICATION</scope>
</reference>
<protein>
    <submittedName>
        <fullName evidence="4">Ovule protein</fullName>
    </submittedName>
</protein>
<name>A0A183VE18_TOXCA</name>
<feature type="compositionally biased region" description="Basic and acidic residues" evidence="1">
    <location>
        <begin position="66"/>
        <end position="83"/>
    </location>
</feature>
<evidence type="ECO:0000256" key="1">
    <source>
        <dbReference type="SAM" id="MobiDB-lite"/>
    </source>
</evidence>
<dbReference type="Proteomes" id="UP000050794">
    <property type="component" value="Unassembled WGS sequence"/>
</dbReference>
<reference evidence="2 3" key="2">
    <citation type="submission" date="2018-11" db="EMBL/GenBank/DDBJ databases">
        <authorList>
            <consortium name="Pathogen Informatics"/>
        </authorList>
    </citation>
    <scope>NUCLEOTIDE SEQUENCE [LARGE SCALE GENOMIC DNA]</scope>
</reference>
<dbReference type="EMBL" id="UYWY01026231">
    <property type="protein sequence ID" value="VDM50309.1"/>
    <property type="molecule type" value="Genomic_DNA"/>
</dbReference>
<evidence type="ECO:0000313" key="2">
    <source>
        <dbReference type="EMBL" id="VDM50309.1"/>
    </source>
</evidence>
<feature type="compositionally biased region" description="Polar residues" evidence="1">
    <location>
        <begin position="11"/>
        <end position="23"/>
    </location>
</feature>
<proteinExistence type="predicted"/>
<dbReference type="AlphaFoldDB" id="A0A183VE18"/>